<evidence type="ECO:0000256" key="8">
    <source>
        <dbReference type="SAM" id="Phobius"/>
    </source>
</evidence>
<feature type="transmembrane region" description="Helical" evidence="8">
    <location>
        <begin position="449"/>
        <end position="473"/>
    </location>
</feature>
<dbReference type="InterPro" id="IPR003474">
    <property type="entry name" value="Glcn_transporter"/>
</dbReference>
<keyword evidence="10" id="KW-1185">Reference proteome</keyword>
<dbReference type="GO" id="GO:0015128">
    <property type="term" value="F:gluconate transmembrane transporter activity"/>
    <property type="evidence" value="ECO:0007669"/>
    <property type="project" value="InterPro"/>
</dbReference>
<keyword evidence="6 8" id="KW-0472">Membrane</keyword>
<dbReference type="Pfam" id="PF02447">
    <property type="entry name" value="GntP_permease"/>
    <property type="match status" value="1"/>
</dbReference>
<feature type="transmembrane region" description="Helical" evidence="8">
    <location>
        <begin position="367"/>
        <end position="400"/>
    </location>
</feature>
<accession>A0A0D7CE06</accession>
<dbReference type="RefSeq" id="WP_044368189.1">
    <property type="nucleotide sequence ID" value="NZ_JRKI01000061.1"/>
</dbReference>
<feature type="transmembrane region" description="Helical" evidence="8">
    <location>
        <begin position="330"/>
        <end position="347"/>
    </location>
</feature>
<gene>
    <name evidence="9" type="ORF">SNA_35920</name>
</gene>
<keyword evidence="4 8" id="KW-0812">Transmembrane</keyword>
<keyword evidence="3" id="KW-1003">Cell membrane</keyword>
<comment type="caution">
    <text evidence="9">The sequence shown here is derived from an EMBL/GenBank/DDBJ whole genome shotgun (WGS) entry which is preliminary data.</text>
</comment>
<evidence type="ECO:0000256" key="4">
    <source>
        <dbReference type="ARBA" id="ARBA00022692"/>
    </source>
</evidence>
<protein>
    <submittedName>
        <fullName evidence="9">Gluconate transporter</fullName>
    </submittedName>
</protein>
<dbReference type="PANTHER" id="PTHR30354">
    <property type="entry name" value="GNT FAMILY GLUCONATE TRANSPORTER"/>
    <property type="match status" value="1"/>
</dbReference>
<dbReference type="AlphaFoldDB" id="A0A0D7CE06"/>
<dbReference type="Proteomes" id="UP000032458">
    <property type="component" value="Unassembled WGS sequence"/>
</dbReference>
<keyword evidence="5 8" id="KW-1133">Transmembrane helix</keyword>
<organism evidence="9 10">
    <name type="scientific">Streptomyces natalensis ATCC 27448</name>
    <dbReference type="NCBI Taxonomy" id="1240678"/>
    <lineage>
        <taxon>Bacteria</taxon>
        <taxon>Bacillati</taxon>
        <taxon>Actinomycetota</taxon>
        <taxon>Actinomycetes</taxon>
        <taxon>Kitasatosporales</taxon>
        <taxon>Streptomycetaceae</taxon>
        <taxon>Streptomyces</taxon>
    </lineage>
</organism>
<evidence type="ECO:0000256" key="3">
    <source>
        <dbReference type="ARBA" id="ARBA00022475"/>
    </source>
</evidence>
<sequence length="474" mass="48361">MTHLSVEMLAADATIEPITSAGHAQLGIAVLAGIAVIVLLITRFKLHAFLSLIIGSLALGAVAGAPLDKAIASFSTGLGTTVAGTGVLIALGAVLGRLLADSGGADRIVDTILAKAGGKAMPWAMVLIAGIIGLPIFFEVGIVLLIPVVLLVAKRGNFSLMRIGIPALAGLSVMHGLIPPHPGPLAAIDAVHANLGITLALGIVVAVPTAIVAGPLFSRYAARWVDIRPPETMVPERASDDVEKRASDDLEKHPGFAVTVATVLLPVAMMLAKALTDIVIDNPEDAVQRALDVIGSPLIALLTAVLVAMFTLGRAAGFTRGRIATTVEKSLAPIAGVLLIVGAGGGFKQTLVDAGVGQMILDASKGWHVSALLLAWLIAVTIRLATGSATVATISAAGLAAPLAADMSTTHSALLVLAIGCGSLFFSHVNDAGFWMVKEYFGMSVGQTLKTWSVMETLISVVGIGCVMGLSVVV</sequence>
<evidence type="ECO:0000256" key="5">
    <source>
        <dbReference type="ARBA" id="ARBA00022989"/>
    </source>
</evidence>
<feature type="transmembrane region" description="Helical" evidence="8">
    <location>
        <begin position="160"/>
        <end position="178"/>
    </location>
</feature>
<dbReference type="GO" id="GO:0005886">
    <property type="term" value="C:plasma membrane"/>
    <property type="evidence" value="ECO:0007669"/>
    <property type="project" value="UniProtKB-SubCell"/>
</dbReference>
<evidence type="ECO:0000256" key="7">
    <source>
        <dbReference type="ARBA" id="ARBA00049663"/>
    </source>
</evidence>
<comment type="similarity">
    <text evidence="7">Belongs to the GntP permease family.</text>
</comment>
<evidence type="ECO:0000256" key="6">
    <source>
        <dbReference type="ARBA" id="ARBA00023136"/>
    </source>
</evidence>
<feature type="transmembrane region" description="Helical" evidence="8">
    <location>
        <begin position="79"/>
        <end position="100"/>
    </location>
</feature>
<dbReference type="EMBL" id="JRKI01000061">
    <property type="protein sequence ID" value="KIZ14469.1"/>
    <property type="molecule type" value="Genomic_DNA"/>
</dbReference>
<name>A0A0D7CE06_9ACTN</name>
<dbReference type="PIRSF" id="PIRSF002746">
    <property type="entry name" value="Gluconate_transporter"/>
    <property type="match status" value="1"/>
</dbReference>
<evidence type="ECO:0000313" key="9">
    <source>
        <dbReference type="EMBL" id="KIZ14469.1"/>
    </source>
</evidence>
<reference evidence="9 10" key="1">
    <citation type="submission" date="2014-09" db="EMBL/GenBank/DDBJ databases">
        <title>Draft genome sequence of Streptomyces natalensis ATCC 27448, producer of the antifungal pimaricin.</title>
        <authorList>
            <person name="Mendes M.V."/>
            <person name="Beites T."/>
            <person name="Pires S."/>
            <person name="Santos C.L."/>
            <person name="Moradas-Ferreira P."/>
        </authorList>
    </citation>
    <scope>NUCLEOTIDE SEQUENCE [LARGE SCALE GENOMIC DNA]</scope>
    <source>
        <strain evidence="9 10">ATCC 27448</strain>
    </source>
</reference>
<feature type="transmembrane region" description="Helical" evidence="8">
    <location>
        <begin position="190"/>
        <end position="213"/>
    </location>
</feature>
<keyword evidence="2" id="KW-0813">Transport</keyword>
<feature type="transmembrane region" description="Helical" evidence="8">
    <location>
        <begin position="412"/>
        <end position="429"/>
    </location>
</feature>
<comment type="subcellular location">
    <subcellularLocation>
        <location evidence="1">Cell membrane</location>
        <topology evidence="1">Multi-pass membrane protein</topology>
    </subcellularLocation>
</comment>
<feature type="transmembrane region" description="Helical" evidence="8">
    <location>
        <begin position="48"/>
        <end position="67"/>
    </location>
</feature>
<dbReference type="PATRIC" id="fig|1240678.4.peg.7653"/>
<feature type="transmembrane region" description="Helical" evidence="8">
    <location>
        <begin position="294"/>
        <end position="318"/>
    </location>
</feature>
<dbReference type="NCBIfam" id="TIGR00791">
    <property type="entry name" value="gntP"/>
    <property type="match status" value="1"/>
</dbReference>
<feature type="transmembrane region" description="Helical" evidence="8">
    <location>
        <begin position="120"/>
        <end position="153"/>
    </location>
</feature>
<evidence type="ECO:0000256" key="2">
    <source>
        <dbReference type="ARBA" id="ARBA00022448"/>
    </source>
</evidence>
<feature type="transmembrane region" description="Helical" evidence="8">
    <location>
        <begin position="254"/>
        <end position="274"/>
    </location>
</feature>
<dbReference type="PANTHER" id="PTHR30354:SF22">
    <property type="entry name" value="HIGH-AFFINITY GLUCONATE TRANSPORTER"/>
    <property type="match status" value="1"/>
</dbReference>
<feature type="transmembrane region" description="Helical" evidence="8">
    <location>
        <begin position="21"/>
        <end position="42"/>
    </location>
</feature>
<evidence type="ECO:0000256" key="1">
    <source>
        <dbReference type="ARBA" id="ARBA00004651"/>
    </source>
</evidence>
<evidence type="ECO:0000313" key="10">
    <source>
        <dbReference type="Proteomes" id="UP000032458"/>
    </source>
</evidence>
<proteinExistence type="inferred from homology"/>